<dbReference type="Proteomes" id="UP000712281">
    <property type="component" value="Unassembled WGS sequence"/>
</dbReference>
<evidence type="ECO:0000313" key="2">
    <source>
        <dbReference type="Proteomes" id="UP000712281"/>
    </source>
</evidence>
<protein>
    <submittedName>
        <fullName evidence="1">Uncharacterized protein</fullName>
    </submittedName>
</protein>
<organism evidence="1 2">
    <name type="scientific">Brassica cretica</name>
    <name type="common">Mustard</name>
    <dbReference type="NCBI Taxonomy" id="69181"/>
    <lineage>
        <taxon>Eukaryota</taxon>
        <taxon>Viridiplantae</taxon>
        <taxon>Streptophyta</taxon>
        <taxon>Embryophyta</taxon>
        <taxon>Tracheophyta</taxon>
        <taxon>Spermatophyta</taxon>
        <taxon>Magnoliopsida</taxon>
        <taxon>eudicotyledons</taxon>
        <taxon>Gunneridae</taxon>
        <taxon>Pentapetalae</taxon>
        <taxon>rosids</taxon>
        <taxon>malvids</taxon>
        <taxon>Brassicales</taxon>
        <taxon>Brassicaceae</taxon>
        <taxon>Brassiceae</taxon>
        <taxon>Brassica</taxon>
    </lineage>
</organism>
<gene>
    <name evidence="1" type="ORF">F2Q68_00030198</name>
</gene>
<proteinExistence type="predicted"/>
<reference evidence="1" key="1">
    <citation type="submission" date="2019-12" db="EMBL/GenBank/DDBJ databases">
        <title>Genome sequencing and annotation of Brassica cretica.</title>
        <authorList>
            <person name="Studholme D.J."/>
            <person name="Sarris P.F."/>
        </authorList>
    </citation>
    <scope>NUCLEOTIDE SEQUENCE</scope>
    <source>
        <strain evidence="1">PFS-001/15</strain>
        <tissue evidence="1">Leaf</tissue>
    </source>
</reference>
<dbReference type="EMBL" id="QGKW02002005">
    <property type="protein sequence ID" value="KAF2544561.1"/>
    <property type="molecule type" value="Genomic_DNA"/>
</dbReference>
<evidence type="ECO:0000313" key="1">
    <source>
        <dbReference type="EMBL" id="KAF2544561.1"/>
    </source>
</evidence>
<sequence>MAEQVKILSGQVDYLTVQVADLEKVGAHGLQVTGWRSQVSGGHGLQVTY</sequence>
<comment type="caution">
    <text evidence="1">The sequence shown here is derived from an EMBL/GenBank/DDBJ whole genome shotgun (WGS) entry which is preliminary data.</text>
</comment>
<dbReference type="AlphaFoldDB" id="A0A8S9GES6"/>
<accession>A0A8S9GES6</accession>
<name>A0A8S9GES6_BRACR</name>